<accession>A0A6J4I4D5</accession>
<organism evidence="1">
    <name type="scientific">uncultured Chloroflexia bacterium</name>
    <dbReference type="NCBI Taxonomy" id="1672391"/>
    <lineage>
        <taxon>Bacteria</taxon>
        <taxon>Bacillati</taxon>
        <taxon>Chloroflexota</taxon>
        <taxon>Chloroflexia</taxon>
        <taxon>environmental samples</taxon>
    </lineage>
</organism>
<proteinExistence type="predicted"/>
<protein>
    <submittedName>
        <fullName evidence="1">Uncharacterized protein</fullName>
    </submittedName>
</protein>
<gene>
    <name evidence="1" type="ORF">AVDCRST_MAG26-1482</name>
</gene>
<name>A0A6J4I4D5_9CHLR</name>
<sequence length="38" mass="4534">MEDHRLRWTPVPMVRAAWWIGLRERRATAPPHHYAGLV</sequence>
<dbReference type="EMBL" id="CADCTK010000347">
    <property type="protein sequence ID" value="CAA9241935.1"/>
    <property type="molecule type" value="Genomic_DNA"/>
</dbReference>
<reference evidence="1" key="1">
    <citation type="submission" date="2020-02" db="EMBL/GenBank/DDBJ databases">
        <authorList>
            <person name="Meier V. D."/>
        </authorList>
    </citation>
    <scope>NUCLEOTIDE SEQUENCE</scope>
    <source>
        <strain evidence="1">AVDCRST_MAG26</strain>
    </source>
</reference>
<evidence type="ECO:0000313" key="1">
    <source>
        <dbReference type="EMBL" id="CAA9241935.1"/>
    </source>
</evidence>
<dbReference type="AlphaFoldDB" id="A0A6J4I4D5"/>